<dbReference type="PROSITE" id="PS00523">
    <property type="entry name" value="SULFATASE_1"/>
    <property type="match status" value="1"/>
</dbReference>
<keyword evidence="2" id="KW-0479">Metal-binding</keyword>
<protein>
    <submittedName>
        <fullName evidence="6">Sulfatase-like hydrolase/transferase</fullName>
    </submittedName>
</protein>
<dbReference type="SUPFAM" id="SSF53649">
    <property type="entry name" value="Alkaline phosphatase-like"/>
    <property type="match status" value="1"/>
</dbReference>
<evidence type="ECO:0000256" key="1">
    <source>
        <dbReference type="ARBA" id="ARBA00008779"/>
    </source>
</evidence>
<keyword evidence="7" id="KW-1185">Reference proteome</keyword>
<keyword evidence="6" id="KW-0808">Transferase</keyword>
<dbReference type="PANTHER" id="PTHR42693">
    <property type="entry name" value="ARYLSULFATASE FAMILY MEMBER"/>
    <property type="match status" value="1"/>
</dbReference>
<dbReference type="InterPro" id="IPR000917">
    <property type="entry name" value="Sulfatase_N"/>
</dbReference>
<dbReference type="RefSeq" id="WP_158865043.1">
    <property type="nucleotide sequence ID" value="NZ_CP046401.1"/>
</dbReference>
<sequence length="458" mass="51390">MNQQKLYITLIFSLLTLFNIAQKPNFVIIFTDDQGYGDVGCYGNKNIRTPNIDKMAAEGMLFTDFYVAASVCTPSRAALLTGCYPQRVGLPSVLFPNNMPLGQKNGMAYGLNPEEITLAELLKAKDYRTACIGKWHLGNLPDFMPMNHGFDEYFGLPYSNDMGDMIPDNSKYNFSPLPLIEGTQVIELNPDQNLLVKRYTEQAVSFIEKNQDHPFFLYLAHSMPHRPCHVSDSLSQMRFSTDQLSNIDGEDKKSRDFLYPAAIEELDWSVGVVLEKLKTLGLDENTLVIFTSDNGPAVGSAGALRGKKGTMYEGGLRVPCVMYWKGKIAEGNTCNQLVASIDLYPTFASLAGIELPEDRIIDGEDVSSLILGKKIKNGQRPFFYFNQNQGCKAVRFGDWKFFPGHSPHLYNLKEDIGETNNRYPEFPEIAKQMAEKISDFESDLAKNKRLPGLVDINR</sequence>
<name>A0A6I6JU19_9BACT</name>
<comment type="similarity">
    <text evidence="1">Belongs to the sulfatase family.</text>
</comment>
<evidence type="ECO:0000256" key="2">
    <source>
        <dbReference type="ARBA" id="ARBA00022723"/>
    </source>
</evidence>
<dbReference type="InterPro" id="IPR050738">
    <property type="entry name" value="Sulfatase"/>
</dbReference>
<accession>A0A6I6JU19</accession>
<reference evidence="6 7" key="1">
    <citation type="submission" date="2019-11" db="EMBL/GenBank/DDBJ databases">
        <authorList>
            <person name="Zheng R.K."/>
            <person name="Sun C.M."/>
        </authorList>
    </citation>
    <scope>NUCLEOTIDE SEQUENCE [LARGE SCALE GENOMIC DNA]</scope>
    <source>
        <strain evidence="6 7">WC007</strain>
    </source>
</reference>
<dbReference type="Gene3D" id="3.40.720.10">
    <property type="entry name" value="Alkaline Phosphatase, subunit A"/>
    <property type="match status" value="1"/>
</dbReference>
<dbReference type="Gene3D" id="3.30.1120.10">
    <property type="match status" value="1"/>
</dbReference>
<keyword evidence="4" id="KW-0106">Calcium</keyword>
<evidence type="ECO:0000313" key="6">
    <source>
        <dbReference type="EMBL" id="QGY43677.1"/>
    </source>
</evidence>
<evidence type="ECO:0000313" key="7">
    <source>
        <dbReference type="Proteomes" id="UP000428260"/>
    </source>
</evidence>
<organism evidence="6 7">
    <name type="scientific">Maribellus comscasis</name>
    <dbReference type="NCBI Taxonomy" id="2681766"/>
    <lineage>
        <taxon>Bacteria</taxon>
        <taxon>Pseudomonadati</taxon>
        <taxon>Bacteroidota</taxon>
        <taxon>Bacteroidia</taxon>
        <taxon>Marinilabiliales</taxon>
        <taxon>Prolixibacteraceae</taxon>
        <taxon>Maribellus</taxon>
    </lineage>
</organism>
<keyword evidence="3 6" id="KW-0378">Hydrolase</keyword>
<dbReference type="Proteomes" id="UP000428260">
    <property type="component" value="Chromosome"/>
</dbReference>
<dbReference type="CDD" id="cd16026">
    <property type="entry name" value="GALNS_like"/>
    <property type="match status" value="1"/>
</dbReference>
<gene>
    <name evidence="6" type="ORF">GM418_08405</name>
</gene>
<proteinExistence type="inferred from homology"/>
<dbReference type="InterPro" id="IPR024607">
    <property type="entry name" value="Sulfatase_CS"/>
</dbReference>
<dbReference type="GO" id="GO:0016740">
    <property type="term" value="F:transferase activity"/>
    <property type="evidence" value="ECO:0007669"/>
    <property type="project" value="UniProtKB-KW"/>
</dbReference>
<evidence type="ECO:0000256" key="4">
    <source>
        <dbReference type="ARBA" id="ARBA00022837"/>
    </source>
</evidence>
<dbReference type="EMBL" id="CP046401">
    <property type="protein sequence ID" value="QGY43677.1"/>
    <property type="molecule type" value="Genomic_DNA"/>
</dbReference>
<dbReference type="AlphaFoldDB" id="A0A6I6JU19"/>
<dbReference type="InterPro" id="IPR017850">
    <property type="entry name" value="Alkaline_phosphatase_core_sf"/>
</dbReference>
<evidence type="ECO:0000256" key="3">
    <source>
        <dbReference type="ARBA" id="ARBA00022801"/>
    </source>
</evidence>
<dbReference type="GO" id="GO:0046872">
    <property type="term" value="F:metal ion binding"/>
    <property type="evidence" value="ECO:0007669"/>
    <property type="project" value="UniProtKB-KW"/>
</dbReference>
<dbReference type="PANTHER" id="PTHR42693:SF53">
    <property type="entry name" value="ENDO-4-O-SULFATASE"/>
    <property type="match status" value="1"/>
</dbReference>
<dbReference type="Pfam" id="PF00884">
    <property type="entry name" value="Sulfatase"/>
    <property type="match status" value="1"/>
</dbReference>
<feature type="domain" description="Sulfatase N-terminal" evidence="5">
    <location>
        <begin position="24"/>
        <end position="353"/>
    </location>
</feature>
<dbReference type="GO" id="GO:0004065">
    <property type="term" value="F:arylsulfatase activity"/>
    <property type="evidence" value="ECO:0007669"/>
    <property type="project" value="TreeGrafter"/>
</dbReference>
<evidence type="ECO:0000259" key="5">
    <source>
        <dbReference type="Pfam" id="PF00884"/>
    </source>
</evidence>
<dbReference type="KEGG" id="mcos:GM418_08405"/>